<evidence type="ECO:0000256" key="4">
    <source>
        <dbReference type="SAM" id="Phobius"/>
    </source>
</evidence>
<dbReference type="NCBIfam" id="TIGR01076">
    <property type="entry name" value="sortase_fam"/>
    <property type="match status" value="1"/>
</dbReference>
<dbReference type="InterPro" id="IPR005754">
    <property type="entry name" value="Sortase"/>
</dbReference>
<organism evidence="5 6">
    <name type="scientific">Slackia faecicanis</name>
    <dbReference type="NCBI Taxonomy" id="255723"/>
    <lineage>
        <taxon>Bacteria</taxon>
        <taxon>Bacillati</taxon>
        <taxon>Actinomycetota</taxon>
        <taxon>Coriobacteriia</taxon>
        <taxon>Eggerthellales</taxon>
        <taxon>Eggerthellaceae</taxon>
        <taxon>Slackia</taxon>
    </lineage>
</organism>
<dbReference type="CDD" id="cd05827">
    <property type="entry name" value="Sortase_C"/>
    <property type="match status" value="1"/>
</dbReference>
<dbReference type="SUPFAM" id="SSF63817">
    <property type="entry name" value="Sortase"/>
    <property type="match status" value="1"/>
</dbReference>
<keyword evidence="6" id="KW-1185">Reference proteome</keyword>
<comment type="caution">
    <text evidence="5">The sequence shown here is derived from an EMBL/GenBank/DDBJ whole genome shotgun (WGS) entry which is preliminary data.</text>
</comment>
<feature type="transmembrane region" description="Helical" evidence="4">
    <location>
        <begin position="260"/>
        <end position="279"/>
    </location>
</feature>
<dbReference type="Pfam" id="PF04203">
    <property type="entry name" value="Sortase"/>
    <property type="match status" value="1"/>
</dbReference>
<name>A0A3N0AEM2_9ACTN</name>
<evidence type="ECO:0000256" key="1">
    <source>
        <dbReference type="ARBA" id="ARBA00022801"/>
    </source>
</evidence>
<dbReference type="Gene3D" id="2.40.260.10">
    <property type="entry name" value="Sortase"/>
    <property type="match status" value="1"/>
</dbReference>
<proteinExistence type="predicted"/>
<keyword evidence="4" id="KW-1133">Transmembrane helix</keyword>
<evidence type="ECO:0000313" key="5">
    <source>
        <dbReference type="EMBL" id="RNL19563.1"/>
    </source>
</evidence>
<gene>
    <name evidence="5" type="ORF">DMP07_06185</name>
</gene>
<dbReference type="NCBIfam" id="NF033745">
    <property type="entry name" value="class_C_sortase"/>
    <property type="match status" value="1"/>
</dbReference>
<feature type="active site" description="Proton donor/acceptor" evidence="2">
    <location>
        <position position="160"/>
    </location>
</feature>
<evidence type="ECO:0000256" key="3">
    <source>
        <dbReference type="SAM" id="MobiDB-lite"/>
    </source>
</evidence>
<dbReference type="Proteomes" id="UP000267368">
    <property type="component" value="Unassembled WGS sequence"/>
</dbReference>
<keyword evidence="4" id="KW-0472">Membrane</keyword>
<dbReference type="OrthoDB" id="5242161at2"/>
<feature type="region of interest" description="Disordered" evidence="3">
    <location>
        <begin position="303"/>
        <end position="334"/>
    </location>
</feature>
<sequence>MRKRLGDFLPLILVGIGLCILLYPTVSNFLVERNSSRVIENYDAAVENLTEEKYAQMLGEARAYNEHLAQMAGAAPQDETSDSAAPINAAVPADGLPAYDELLNLNGDGVMGYLTIPKLDVTMPVYHTVEEPVLQVGAGHLPDTSLPVGGPSTHTVLSGHRGLPSAKLFTELDKLATGDEFYIRVLNETCAYQVDSIETVLPHETESLVIRAGEDLCTLVTCTPYGVNSHRLLVRAHAIPYVEAMDEAVGKTESFINIPLPYALLMLALAAIGVVLIVLKVRANRARAAMQAAALAGVPRSRTYEELSRSSYARPDARGVHEREGEAHARRRDS</sequence>
<keyword evidence="1" id="KW-0378">Hydrolase</keyword>
<protein>
    <submittedName>
        <fullName evidence="5">Class C sortase</fullName>
    </submittedName>
</protein>
<evidence type="ECO:0000256" key="2">
    <source>
        <dbReference type="PIRSR" id="PIRSR605754-1"/>
    </source>
</evidence>
<dbReference type="InterPro" id="IPR042002">
    <property type="entry name" value="Sortase_C"/>
</dbReference>
<keyword evidence="4" id="KW-0812">Transmembrane</keyword>
<dbReference type="AlphaFoldDB" id="A0A3N0AEM2"/>
<dbReference type="GO" id="GO:0016787">
    <property type="term" value="F:hydrolase activity"/>
    <property type="evidence" value="ECO:0007669"/>
    <property type="project" value="UniProtKB-KW"/>
</dbReference>
<accession>A0A3N0AEM2</accession>
<dbReference type="InterPro" id="IPR023365">
    <property type="entry name" value="Sortase_dom-sf"/>
</dbReference>
<reference evidence="6" key="1">
    <citation type="submission" date="2018-05" db="EMBL/GenBank/DDBJ databases">
        <title>Genome Sequencing of selected type strains of the family Eggerthellaceae.</title>
        <authorList>
            <person name="Danylec N."/>
            <person name="Stoll D.A."/>
            <person name="Doetsch A."/>
            <person name="Huch M."/>
        </authorList>
    </citation>
    <scope>NUCLEOTIDE SEQUENCE [LARGE SCALE GENOMIC DNA]</scope>
    <source>
        <strain evidence="6">DSM 17537</strain>
    </source>
</reference>
<dbReference type="RefSeq" id="WP_123198285.1">
    <property type="nucleotide sequence ID" value="NZ_QICB01000004.1"/>
</dbReference>
<evidence type="ECO:0000313" key="6">
    <source>
        <dbReference type="Proteomes" id="UP000267368"/>
    </source>
</evidence>
<dbReference type="EMBL" id="QICB01000004">
    <property type="protein sequence ID" value="RNL19563.1"/>
    <property type="molecule type" value="Genomic_DNA"/>
</dbReference>
<feature type="compositionally biased region" description="Basic and acidic residues" evidence="3">
    <location>
        <begin position="315"/>
        <end position="334"/>
    </location>
</feature>
<feature type="active site" description="Acyl-thioester intermediate" evidence="2">
    <location>
        <position position="222"/>
    </location>
</feature>